<reference evidence="3" key="1">
    <citation type="journal article" date="2019" name="Int. J. Syst. Evol. Microbiol.">
        <title>The Global Catalogue of Microorganisms (GCM) 10K type strain sequencing project: providing services to taxonomists for standard genome sequencing and annotation.</title>
        <authorList>
            <consortium name="The Broad Institute Genomics Platform"/>
            <consortium name="The Broad Institute Genome Sequencing Center for Infectious Disease"/>
            <person name="Wu L."/>
            <person name="Ma J."/>
        </authorList>
    </citation>
    <scope>NUCLEOTIDE SEQUENCE [LARGE SCALE GENOMIC DNA]</scope>
    <source>
        <strain evidence="3">CGMCC 4.7371</strain>
    </source>
</reference>
<protein>
    <submittedName>
        <fullName evidence="2">Uncharacterized protein</fullName>
    </submittedName>
</protein>
<keyword evidence="1" id="KW-0812">Transmembrane</keyword>
<sequence length="199" mass="21336">MSTTPRILDRSDRPARRRAALTVAIAFATAPATWWLAGTVAIIYGAALLLFMTLTQAALAALAVALTVICGYALATAGVTYFTPRSRTTQLAYLETDRGRAATILRPDPRRGALPGDVQAAGAGAWPKHRGVGPQLGEWIRENVHEAGGRVTLTATPSRAQLYRAKGCVDDGRTAGFLIRLATKPRPTPTEMEGERERL</sequence>
<gene>
    <name evidence="2" type="ORF">GCM10011584_34350</name>
</gene>
<keyword evidence="1" id="KW-0472">Membrane</keyword>
<accession>A0ABQ2NFH4</accession>
<keyword evidence="1" id="KW-1133">Transmembrane helix</keyword>
<feature type="transmembrane region" description="Helical" evidence="1">
    <location>
        <begin position="21"/>
        <end position="51"/>
    </location>
</feature>
<keyword evidence="3" id="KW-1185">Reference proteome</keyword>
<evidence type="ECO:0000313" key="2">
    <source>
        <dbReference type="EMBL" id="GGO94097.1"/>
    </source>
</evidence>
<name>A0ABQ2NFH4_9ACTN</name>
<proteinExistence type="predicted"/>
<dbReference type="Proteomes" id="UP000655410">
    <property type="component" value="Unassembled WGS sequence"/>
</dbReference>
<organism evidence="2 3">
    <name type="scientific">Nocardioides phosphati</name>
    <dbReference type="NCBI Taxonomy" id="1867775"/>
    <lineage>
        <taxon>Bacteria</taxon>
        <taxon>Bacillati</taxon>
        <taxon>Actinomycetota</taxon>
        <taxon>Actinomycetes</taxon>
        <taxon>Propionibacteriales</taxon>
        <taxon>Nocardioidaceae</taxon>
        <taxon>Nocardioides</taxon>
    </lineage>
</organism>
<evidence type="ECO:0000256" key="1">
    <source>
        <dbReference type="SAM" id="Phobius"/>
    </source>
</evidence>
<feature type="transmembrane region" description="Helical" evidence="1">
    <location>
        <begin position="57"/>
        <end position="82"/>
    </location>
</feature>
<dbReference type="EMBL" id="BMNI01000016">
    <property type="protein sequence ID" value="GGO94097.1"/>
    <property type="molecule type" value="Genomic_DNA"/>
</dbReference>
<comment type="caution">
    <text evidence="2">The sequence shown here is derived from an EMBL/GenBank/DDBJ whole genome shotgun (WGS) entry which is preliminary data.</text>
</comment>
<evidence type="ECO:0000313" key="3">
    <source>
        <dbReference type="Proteomes" id="UP000655410"/>
    </source>
</evidence>
<dbReference type="RefSeq" id="WP_188785340.1">
    <property type="nucleotide sequence ID" value="NZ_BMNI01000016.1"/>
</dbReference>